<evidence type="ECO:0000313" key="7">
    <source>
        <dbReference type="EMBL" id="MXO01181.1"/>
    </source>
</evidence>
<evidence type="ECO:0000259" key="6">
    <source>
        <dbReference type="Pfam" id="PF13458"/>
    </source>
</evidence>
<dbReference type="EMBL" id="WUML01000009">
    <property type="protein sequence ID" value="MXO01181.1"/>
    <property type="molecule type" value="Genomic_DNA"/>
</dbReference>
<comment type="similarity">
    <text evidence="1">Belongs to the leucine-binding protein family.</text>
</comment>
<dbReference type="PRINTS" id="PR00337">
    <property type="entry name" value="LEUILEVALBP"/>
</dbReference>
<dbReference type="Pfam" id="PF13458">
    <property type="entry name" value="Peripla_BP_6"/>
    <property type="match status" value="1"/>
</dbReference>
<keyword evidence="2" id="KW-0813">Transport</keyword>
<proteinExistence type="inferred from homology"/>
<comment type="caution">
    <text evidence="7">The sequence shown here is derived from an EMBL/GenBank/DDBJ whole genome shotgun (WGS) entry which is preliminary data.</text>
</comment>
<sequence>MKTTLKVLFLSTALGALAFPALAEDLVVGLATAQTGGLAPYDQPSLKGLQMAVDEINAAGGIAGKFPIKLVAKDTRSDAAQTALVAQELVDEGIKILITPCDADPSIAAGQITQAAQIPAFSFCATTPTMPLAVGDYMFGNYPADNVQAAVLANYAKDKGFKTAYVLKSPDTAYTLKLPEYFATSFKGKGGEVIGEGTYSMGQQDFSAEVTKIKALNPAPDVIMTAAYEPDFPAFIRQLRGAGVTVPILGSDGIDSPTTFGLGPLVDGVVFTTAGFATEGSPLAAFNAKYKAKFGQDPDTVYIANGYDLGKVIEAAVAKADSVEPTAIREAIAGLENVEGVTGKISYAGTQGMPLRSVSLVRIEGGNRSLVSQGVPAAADVPAP</sequence>
<feature type="chain" id="PRO_5026948913" evidence="5">
    <location>
        <begin position="24"/>
        <end position="384"/>
    </location>
</feature>
<feature type="signal peptide" evidence="5">
    <location>
        <begin position="1"/>
        <end position="23"/>
    </location>
</feature>
<protein>
    <submittedName>
        <fullName evidence="7">ABC transporter substrate-binding protein</fullName>
    </submittedName>
</protein>
<dbReference type="Proteomes" id="UP000440304">
    <property type="component" value="Unassembled WGS sequence"/>
</dbReference>
<dbReference type="InterPro" id="IPR051010">
    <property type="entry name" value="BCAA_transport"/>
</dbReference>
<dbReference type="CDD" id="cd06347">
    <property type="entry name" value="PBP1_ABC_LivK_ligand_binding-like"/>
    <property type="match status" value="1"/>
</dbReference>
<dbReference type="SUPFAM" id="SSF53822">
    <property type="entry name" value="Periplasmic binding protein-like I"/>
    <property type="match status" value="1"/>
</dbReference>
<accession>A0A6N8TEW6</accession>
<dbReference type="PANTHER" id="PTHR30483:SF6">
    <property type="entry name" value="PERIPLASMIC BINDING PROTEIN OF ABC TRANSPORTER FOR NATURAL AMINO ACIDS"/>
    <property type="match status" value="1"/>
</dbReference>
<keyword evidence="3 5" id="KW-0732">Signal</keyword>
<name>A0A6N8TEW6_SHIZO</name>
<dbReference type="InterPro" id="IPR000709">
    <property type="entry name" value="Leu_Ile_Val-bd"/>
</dbReference>
<dbReference type="RefSeq" id="WP_160786560.1">
    <property type="nucleotide sequence ID" value="NZ_CP086612.1"/>
</dbReference>
<evidence type="ECO:0000313" key="8">
    <source>
        <dbReference type="Proteomes" id="UP000440304"/>
    </source>
</evidence>
<dbReference type="PANTHER" id="PTHR30483">
    <property type="entry name" value="LEUCINE-SPECIFIC-BINDING PROTEIN"/>
    <property type="match status" value="1"/>
</dbReference>
<dbReference type="AlphaFoldDB" id="A0A6N8TEW6"/>
<dbReference type="OrthoDB" id="9791590at2"/>
<evidence type="ECO:0000256" key="4">
    <source>
        <dbReference type="ARBA" id="ARBA00022970"/>
    </source>
</evidence>
<dbReference type="InterPro" id="IPR028081">
    <property type="entry name" value="Leu-bd"/>
</dbReference>
<gene>
    <name evidence="7" type="ORF">GR156_12755</name>
</gene>
<organism evidence="7 8">
    <name type="scientific">Shinella zoogloeoides</name>
    <name type="common">Crabtreella saccharophila</name>
    <dbReference type="NCBI Taxonomy" id="352475"/>
    <lineage>
        <taxon>Bacteria</taxon>
        <taxon>Pseudomonadati</taxon>
        <taxon>Pseudomonadota</taxon>
        <taxon>Alphaproteobacteria</taxon>
        <taxon>Hyphomicrobiales</taxon>
        <taxon>Rhizobiaceae</taxon>
        <taxon>Shinella</taxon>
    </lineage>
</organism>
<dbReference type="GO" id="GO:0006865">
    <property type="term" value="P:amino acid transport"/>
    <property type="evidence" value="ECO:0007669"/>
    <property type="project" value="UniProtKB-KW"/>
</dbReference>
<evidence type="ECO:0000256" key="3">
    <source>
        <dbReference type="ARBA" id="ARBA00022729"/>
    </source>
</evidence>
<evidence type="ECO:0000256" key="1">
    <source>
        <dbReference type="ARBA" id="ARBA00010062"/>
    </source>
</evidence>
<dbReference type="InterPro" id="IPR028082">
    <property type="entry name" value="Peripla_BP_I"/>
</dbReference>
<keyword evidence="4" id="KW-0029">Amino-acid transport</keyword>
<evidence type="ECO:0000256" key="5">
    <source>
        <dbReference type="SAM" id="SignalP"/>
    </source>
</evidence>
<evidence type="ECO:0000256" key="2">
    <source>
        <dbReference type="ARBA" id="ARBA00022448"/>
    </source>
</evidence>
<reference evidence="7 8" key="1">
    <citation type="submission" date="2019-12" db="EMBL/GenBank/DDBJ databases">
        <title>Shinella granuli gen. nov., sp. nov., and proposal of the reclassification of Zoogloea ramigera ATCC 19623 as Shinella zoogloeoides sp. nov.</title>
        <authorList>
            <person name="Gao J."/>
        </authorList>
    </citation>
    <scope>NUCLEOTIDE SEQUENCE [LARGE SCALE GENOMIC DNA]</scope>
    <source>
        <strain evidence="7 8">DSM 287</strain>
    </source>
</reference>
<dbReference type="Gene3D" id="3.40.50.2300">
    <property type="match status" value="2"/>
</dbReference>
<feature type="domain" description="Leucine-binding protein" evidence="6">
    <location>
        <begin position="28"/>
        <end position="366"/>
    </location>
</feature>